<dbReference type="InterPro" id="IPR021109">
    <property type="entry name" value="Peptidase_aspartic_dom_sf"/>
</dbReference>
<keyword evidence="2" id="KW-1185">Reference proteome</keyword>
<dbReference type="EMBL" id="JARBHB010000013">
    <property type="protein sequence ID" value="KAJ8870670.1"/>
    <property type="molecule type" value="Genomic_DNA"/>
</dbReference>
<gene>
    <name evidence="1" type="ORF">PR048_029693</name>
</gene>
<dbReference type="Proteomes" id="UP001159363">
    <property type="component" value="Chromosome 12"/>
</dbReference>
<evidence type="ECO:0000313" key="1">
    <source>
        <dbReference type="EMBL" id="KAJ8870670.1"/>
    </source>
</evidence>
<sequence length="121" mass="13552">MEKHQSLNTDIFAEQEKCNTTSTIHQIMKGTHRMIWILVTLNNKQCLVLVDITASNNFVPVKIIHRSKIRPANQVIQLATHQNTGKAIGDMIVTVRIRDVETITIALVSADLRDDALLGIP</sequence>
<name>A0ABQ9GE27_9NEOP</name>
<evidence type="ECO:0000313" key="2">
    <source>
        <dbReference type="Proteomes" id="UP001159363"/>
    </source>
</evidence>
<dbReference type="Gene3D" id="2.40.70.10">
    <property type="entry name" value="Acid Proteases"/>
    <property type="match status" value="1"/>
</dbReference>
<reference evidence="1 2" key="1">
    <citation type="submission" date="2023-02" db="EMBL/GenBank/DDBJ databases">
        <title>LHISI_Scaffold_Assembly.</title>
        <authorList>
            <person name="Stuart O.P."/>
            <person name="Cleave R."/>
            <person name="Magrath M.J.L."/>
            <person name="Mikheyev A.S."/>
        </authorList>
    </citation>
    <scope>NUCLEOTIDE SEQUENCE [LARGE SCALE GENOMIC DNA]</scope>
    <source>
        <strain evidence="1">Daus_M_001</strain>
        <tissue evidence="1">Leg muscle</tissue>
    </source>
</reference>
<accession>A0ABQ9GE27</accession>
<organism evidence="1 2">
    <name type="scientific">Dryococelus australis</name>
    <dbReference type="NCBI Taxonomy" id="614101"/>
    <lineage>
        <taxon>Eukaryota</taxon>
        <taxon>Metazoa</taxon>
        <taxon>Ecdysozoa</taxon>
        <taxon>Arthropoda</taxon>
        <taxon>Hexapoda</taxon>
        <taxon>Insecta</taxon>
        <taxon>Pterygota</taxon>
        <taxon>Neoptera</taxon>
        <taxon>Polyneoptera</taxon>
        <taxon>Phasmatodea</taxon>
        <taxon>Verophasmatodea</taxon>
        <taxon>Anareolatae</taxon>
        <taxon>Phasmatidae</taxon>
        <taxon>Eurycanthinae</taxon>
        <taxon>Dryococelus</taxon>
    </lineage>
</organism>
<protein>
    <submittedName>
        <fullName evidence="1">Uncharacterized protein</fullName>
    </submittedName>
</protein>
<proteinExistence type="predicted"/>
<comment type="caution">
    <text evidence="1">The sequence shown here is derived from an EMBL/GenBank/DDBJ whole genome shotgun (WGS) entry which is preliminary data.</text>
</comment>